<dbReference type="EMBL" id="JAVDPF010000035">
    <property type="protein sequence ID" value="KAL1869242.1"/>
    <property type="molecule type" value="Genomic_DNA"/>
</dbReference>
<feature type="region of interest" description="Disordered" evidence="1">
    <location>
        <begin position="396"/>
        <end position="473"/>
    </location>
</feature>
<feature type="compositionally biased region" description="Basic and acidic residues" evidence="1">
    <location>
        <begin position="576"/>
        <end position="592"/>
    </location>
</feature>
<feature type="region of interest" description="Disordered" evidence="1">
    <location>
        <begin position="1"/>
        <end position="72"/>
    </location>
</feature>
<feature type="compositionally biased region" description="Basic and acidic residues" evidence="1">
    <location>
        <begin position="635"/>
        <end position="654"/>
    </location>
</feature>
<evidence type="ECO:0000313" key="2">
    <source>
        <dbReference type="EMBL" id="KAL1869242.1"/>
    </source>
</evidence>
<dbReference type="InterPro" id="IPR009057">
    <property type="entry name" value="Homeodomain-like_sf"/>
</dbReference>
<dbReference type="SUPFAM" id="SSF46689">
    <property type="entry name" value="Homeodomain-like"/>
    <property type="match status" value="1"/>
</dbReference>
<dbReference type="PANTHER" id="PTHR28079">
    <property type="entry name" value="RNA POLYMERASE I-SPECIFIC TRANSCRIPTION INITIATION FACTOR RRN5"/>
    <property type="match status" value="1"/>
</dbReference>
<evidence type="ECO:0000313" key="3">
    <source>
        <dbReference type="Proteomes" id="UP001583193"/>
    </source>
</evidence>
<name>A0ABR3X0K7_9EURO</name>
<sequence length="713" mass="80211">MSTSSLYEPDEDEEASDSEVDSRNRRQGFPASSPPLQALRIESSDESEGENRRTSQHSRSSKGLRYSAHRNRRRGFTKDAIESYRQLLKDMANDVSGIPKFDEAETHQPTQNGAVTWSSSEKDVFFNALSRKGMDGISDISKAIGTKSELEVLDYIKLLQSGLEHQHLLERHTRTIVLGDVPAAAEISQECCEALDEFAEVLSLEEQASEDTLGRKAHQENWIIDHERAEQIEQQLETQEPSDGQAESSIALSAGLLNITRWIKLSERCFMNFGGSRMEDNWVNIAYADESPSLTCDAFADFYALAVTITRRLVQSSIFFAMSRIRDISWGNREIARVVKPRDVRAALDVLNMKSDTFDFWIGVARRCNLDVADIRHRKGWTTNYMSYDEVETALSGSMASREESASRHPSETEGEVADEDEDDDDDEMSEVLSSPRSGSHLSPPDSEDEGVAPDHEPSEDTHAEHIDQQTSKTEELRIWQLLGQHAPSGMEPVIKLEDGDRVLDSSLIESRKPVGARKRKEDLVDWRDRVLYRSEWEEYGYGIFEIEETLDQNRRKRQRIEDTGHSKSSALQVRKWRENVDLDSNHEDGHGKSSTGDIASDAYENYTDENDDEDDASVDLSNGGMQLDPASEASAHHMHDDHDHDLNPHIEDHNEPEESPSASSSDHVQEVIDPQDEDQGDPSLMSTGQSEDGTRLPSQPGSSNSHELDDSE</sequence>
<feature type="compositionally biased region" description="Polar residues" evidence="1">
    <location>
        <begin position="432"/>
        <end position="441"/>
    </location>
</feature>
<feature type="compositionally biased region" description="Basic residues" evidence="1">
    <location>
        <begin position="54"/>
        <end position="72"/>
    </location>
</feature>
<evidence type="ECO:0008006" key="4">
    <source>
        <dbReference type="Google" id="ProtNLM"/>
    </source>
</evidence>
<dbReference type="InterPro" id="IPR039601">
    <property type="entry name" value="Rrn5"/>
</dbReference>
<feature type="compositionally biased region" description="Basic and acidic residues" evidence="1">
    <location>
        <begin position="401"/>
        <end position="412"/>
    </location>
</feature>
<feature type="compositionally biased region" description="Acidic residues" evidence="1">
    <location>
        <begin position="413"/>
        <end position="430"/>
    </location>
</feature>
<accession>A0ABR3X0K7</accession>
<proteinExistence type="predicted"/>
<gene>
    <name evidence="2" type="ORF">Plec18167_007908</name>
</gene>
<feature type="compositionally biased region" description="Acidic residues" evidence="1">
    <location>
        <begin position="607"/>
        <end position="618"/>
    </location>
</feature>
<protein>
    <recommendedName>
        <fullName evidence="4">Myb-like domain-containing protein</fullName>
    </recommendedName>
</protein>
<dbReference type="Proteomes" id="UP001583193">
    <property type="component" value="Unassembled WGS sequence"/>
</dbReference>
<keyword evidence="3" id="KW-1185">Reference proteome</keyword>
<comment type="caution">
    <text evidence="2">The sequence shown here is derived from an EMBL/GenBank/DDBJ whole genome shotgun (WGS) entry which is preliminary data.</text>
</comment>
<feature type="compositionally biased region" description="Acidic residues" evidence="1">
    <location>
        <begin position="8"/>
        <end position="19"/>
    </location>
</feature>
<feature type="region of interest" description="Disordered" evidence="1">
    <location>
        <begin position="552"/>
        <end position="713"/>
    </location>
</feature>
<organism evidence="2 3">
    <name type="scientific">Paecilomyces lecythidis</name>
    <dbReference type="NCBI Taxonomy" id="3004212"/>
    <lineage>
        <taxon>Eukaryota</taxon>
        <taxon>Fungi</taxon>
        <taxon>Dikarya</taxon>
        <taxon>Ascomycota</taxon>
        <taxon>Pezizomycotina</taxon>
        <taxon>Eurotiomycetes</taxon>
        <taxon>Eurotiomycetidae</taxon>
        <taxon>Eurotiales</taxon>
        <taxon>Thermoascaceae</taxon>
        <taxon>Paecilomyces</taxon>
    </lineage>
</organism>
<feature type="compositionally biased region" description="Polar residues" evidence="1">
    <location>
        <begin position="685"/>
        <end position="706"/>
    </location>
</feature>
<evidence type="ECO:0000256" key="1">
    <source>
        <dbReference type="SAM" id="MobiDB-lite"/>
    </source>
</evidence>
<feature type="compositionally biased region" description="Basic and acidic residues" evidence="1">
    <location>
        <begin position="453"/>
        <end position="473"/>
    </location>
</feature>
<dbReference type="PANTHER" id="PTHR28079:SF1">
    <property type="entry name" value="RNA POLYMERASE I-SPECIFIC TRANSCRIPTION INITIATION FACTOR RRN5"/>
    <property type="match status" value="1"/>
</dbReference>
<reference evidence="2 3" key="1">
    <citation type="journal article" date="2024" name="IMA Fungus">
        <title>IMA Genome - F19 : A genome assembly and annotation guide to empower mycologists, including annotated draft genome sequences of Ceratocystis pirilliformis, Diaporthe australafricana, Fusarium ophioides, Paecilomyces lecythidis, and Sporothrix stenoceras.</title>
        <authorList>
            <person name="Aylward J."/>
            <person name="Wilson A.M."/>
            <person name="Visagie C.M."/>
            <person name="Spraker J."/>
            <person name="Barnes I."/>
            <person name="Buitendag C."/>
            <person name="Ceriani C."/>
            <person name="Del Mar Angel L."/>
            <person name="du Plessis D."/>
            <person name="Fuchs T."/>
            <person name="Gasser K."/>
            <person name="Kramer D."/>
            <person name="Li W."/>
            <person name="Munsamy K."/>
            <person name="Piso A."/>
            <person name="Price J.L."/>
            <person name="Sonnekus B."/>
            <person name="Thomas C."/>
            <person name="van der Nest A."/>
            <person name="van Dijk A."/>
            <person name="van Heerden A."/>
            <person name="van Vuuren N."/>
            <person name="Yilmaz N."/>
            <person name="Duong T.A."/>
            <person name="van der Merwe N.A."/>
            <person name="Wingfield M.J."/>
            <person name="Wingfield B.D."/>
        </authorList>
    </citation>
    <scope>NUCLEOTIDE SEQUENCE [LARGE SCALE GENOMIC DNA]</scope>
    <source>
        <strain evidence="2 3">CMW 18167</strain>
    </source>
</reference>